<organism evidence="2 3">
    <name type="scientific">Gonapodya prolifera (strain JEL478)</name>
    <name type="common">Monoblepharis prolifera</name>
    <dbReference type="NCBI Taxonomy" id="1344416"/>
    <lineage>
        <taxon>Eukaryota</taxon>
        <taxon>Fungi</taxon>
        <taxon>Fungi incertae sedis</taxon>
        <taxon>Chytridiomycota</taxon>
        <taxon>Chytridiomycota incertae sedis</taxon>
        <taxon>Monoblepharidomycetes</taxon>
        <taxon>Monoblepharidales</taxon>
        <taxon>Gonapodyaceae</taxon>
        <taxon>Gonapodya</taxon>
    </lineage>
</organism>
<feature type="region of interest" description="Disordered" evidence="1">
    <location>
        <begin position="76"/>
        <end position="109"/>
    </location>
</feature>
<evidence type="ECO:0000256" key="1">
    <source>
        <dbReference type="SAM" id="MobiDB-lite"/>
    </source>
</evidence>
<keyword evidence="3" id="KW-1185">Reference proteome</keyword>
<reference evidence="2 3" key="1">
    <citation type="journal article" date="2015" name="Genome Biol. Evol.">
        <title>Phylogenomic analyses indicate that early fungi evolved digesting cell walls of algal ancestors of land plants.</title>
        <authorList>
            <person name="Chang Y."/>
            <person name="Wang S."/>
            <person name="Sekimoto S."/>
            <person name="Aerts A.L."/>
            <person name="Choi C."/>
            <person name="Clum A."/>
            <person name="LaButti K.M."/>
            <person name="Lindquist E.A."/>
            <person name="Yee Ngan C."/>
            <person name="Ohm R.A."/>
            <person name="Salamov A.A."/>
            <person name="Grigoriev I.V."/>
            <person name="Spatafora J.W."/>
            <person name="Berbee M.L."/>
        </authorList>
    </citation>
    <scope>NUCLEOTIDE SEQUENCE [LARGE SCALE GENOMIC DNA]</scope>
    <source>
        <strain evidence="2 3">JEL478</strain>
    </source>
</reference>
<protein>
    <submittedName>
        <fullName evidence="2">Uncharacterized protein</fullName>
    </submittedName>
</protein>
<dbReference type="Proteomes" id="UP000070544">
    <property type="component" value="Unassembled WGS sequence"/>
</dbReference>
<accession>A0A139B0P5</accession>
<proteinExistence type="predicted"/>
<name>A0A139B0P5_GONPJ</name>
<sequence>MRTYPSPPRHSVRPDARHYETAYEANFHEQKSIIPQEERRFMPKAQNNVEPVDLATLDAEIDAALKRMVKTSYKSTYGDSYGRATPNQVTTSKSATTPSPDHLDDPHTKSLSRYSYVDQHRVNPTLIEPALFRRRHRVGPADPTTTSTFTRDFLRPESGASGQYGTTYGAQFGESSLYMERSRVADQTMYVRPNFVERDGHKMEYRTVVQKSLKYRKQIQL</sequence>
<gene>
    <name evidence="2" type="ORF">M427DRAFT_26943</name>
</gene>
<evidence type="ECO:0000313" key="3">
    <source>
        <dbReference type="Proteomes" id="UP000070544"/>
    </source>
</evidence>
<evidence type="ECO:0000313" key="2">
    <source>
        <dbReference type="EMBL" id="KXS22373.1"/>
    </source>
</evidence>
<dbReference type="AlphaFoldDB" id="A0A139B0P5"/>
<feature type="compositionally biased region" description="Polar residues" evidence="1">
    <location>
        <begin position="85"/>
        <end position="99"/>
    </location>
</feature>
<dbReference type="EMBL" id="KQ965731">
    <property type="protein sequence ID" value="KXS22373.1"/>
    <property type="molecule type" value="Genomic_DNA"/>
</dbReference>